<name>A0A413RJK0_9CELL</name>
<proteinExistence type="predicted"/>
<protein>
    <submittedName>
        <fullName evidence="1">Uncharacterized protein</fullName>
    </submittedName>
</protein>
<keyword evidence="2" id="KW-1185">Reference proteome</keyword>
<dbReference type="Proteomes" id="UP000283374">
    <property type="component" value="Unassembled WGS sequence"/>
</dbReference>
<sequence>MSATTHPIQMCDHEEGCDQWELDTEATGGRYVVPEADPLFTWKVDRTKDEAFCPEHAKEVRP</sequence>
<organism evidence="1 2">
    <name type="scientific">Cellulomonas rhizosphaerae</name>
    <dbReference type="NCBI Taxonomy" id="2293719"/>
    <lineage>
        <taxon>Bacteria</taxon>
        <taxon>Bacillati</taxon>
        <taxon>Actinomycetota</taxon>
        <taxon>Actinomycetes</taxon>
        <taxon>Micrococcales</taxon>
        <taxon>Cellulomonadaceae</taxon>
        <taxon>Cellulomonas</taxon>
    </lineage>
</organism>
<dbReference type="EMBL" id="QWKP01000211">
    <property type="protein sequence ID" value="RHA38708.1"/>
    <property type="molecule type" value="Genomic_DNA"/>
</dbReference>
<gene>
    <name evidence="1" type="ORF">D1825_13320</name>
</gene>
<dbReference type="AlphaFoldDB" id="A0A413RJK0"/>
<evidence type="ECO:0000313" key="1">
    <source>
        <dbReference type="EMBL" id="RHA38708.1"/>
    </source>
</evidence>
<accession>A0A413RJK0</accession>
<comment type="caution">
    <text evidence="1">The sequence shown here is derived from an EMBL/GenBank/DDBJ whole genome shotgun (WGS) entry which is preliminary data.</text>
</comment>
<dbReference type="RefSeq" id="WP_118767901.1">
    <property type="nucleotide sequence ID" value="NZ_QWKP01000211.1"/>
</dbReference>
<reference evidence="1 2" key="1">
    <citation type="submission" date="2018-08" db="EMBL/GenBank/DDBJ databases">
        <title>Cellulomonas rhizosphaerae sp. nov., a novel actinomycete isolated from soil.</title>
        <authorList>
            <person name="Tian Y."/>
        </authorList>
    </citation>
    <scope>NUCLEOTIDE SEQUENCE [LARGE SCALE GENOMIC DNA]</scope>
    <source>
        <strain evidence="1 2">NEAU-TCZ24</strain>
    </source>
</reference>
<evidence type="ECO:0000313" key="2">
    <source>
        <dbReference type="Proteomes" id="UP000283374"/>
    </source>
</evidence>
<dbReference type="OrthoDB" id="5150096at2"/>